<dbReference type="RefSeq" id="WP_021006358.1">
    <property type="nucleotide sequence ID" value="NC_022247.1"/>
</dbReference>
<sequence length="90" mass="9698">MKNEAVEAATAAVASKSTYAGAGSMIVGWMLSNEFVVLLGMVVGVAGLLINWYYKAKADRRSEQLYALRVERIKGSQRGDSDLAELGVDE</sequence>
<keyword evidence="1" id="KW-1133">Transmembrane helix</keyword>
<keyword evidence="1" id="KW-0472">Membrane</keyword>
<evidence type="ECO:0000313" key="3">
    <source>
        <dbReference type="Proteomes" id="UP000016223"/>
    </source>
</evidence>
<dbReference type="KEGG" id="vpd:VAPA_1c17220"/>
<feature type="transmembrane region" description="Helical" evidence="1">
    <location>
        <begin position="35"/>
        <end position="54"/>
    </location>
</feature>
<name>T1X9I1_VARPD</name>
<protein>
    <recommendedName>
        <fullName evidence="4">Holin</fullName>
    </recommendedName>
</protein>
<accession>T1X9I1</accession>
<dbReference type="PATRIC" id="fig|1246301.3.peg.1754"/>
<organism evidence="2 3">
    <name type="scientific">Variovorax paradoxus B4</name>
    <dbReference type="NCBI Taxonomy" id="1246301"/>
    <lineage>
        <taxon>Bacteria</taxon>
        <taxon>Pseudomonadati</taxon>
        <taxon>Pseudomonadota</taxon>
        <taxon>Betaproteobacteria</taxon>
        <taxon>Burkholderiales</taxon>
        <taxon>Comamonadaceae</taxon>
        <taxon>Variovorax</taxon>
    </lineage>
</organism>
<evidence type="ECO:0000256" key="1">
    <source>
        <dbReference type="SAM" id="Phobius"/>
    </source>
</evidence>
<evidence type="ECO:0008006" key="4">
    <source>
        <dbReference type="Google" id="ProtNLM"/>
    </source>
</evidence>
<keyword evidence="1" id="KW-0812">Transmembrane</keyword>
<dbReference type="Proteomes" id="UP000016223">
    <property type="component" value="Chromosome 1"/>
</dbReference>
<gene>
    <name evidence="2" type="ORF">VAPA_1c17220</name>
</gene>
<reference evidence="2 3" key="1">
    <citation type="submission" date="2012-10" db="EMBL/GenBank/DDBJ databases">
        <title>Genome sequence of Variovorax paradoxus B4.</title>
        <authorList>
            <person name="Schuldes J."/>
            <person name="Brandt U."/>
            <person name="Hiessl S."/>
            <person name="Wuebbeler J.H."/>
            <person name="Thuermer A."/>
            <person name="Steinbuechel A."/>
            <person name="Daniel R."/>
        </authorList>
    </citation>
    <scope>NUCLEOTIDE SEQUENCE [LARGE SCALE GENOMIC DNA]</scope>
    <source>
        <strain evidence="2 3">B4</strain>
    </source>
</reference>
<proteinExistence type="predicted"/>
<evidence type="ECO:0000313" key="2">
    <source>
        <dbReference type="EMBL" id="AGU48830.1"/>
    </source>
</evidence>
<dbReference type="InterPro" id="IPR032124">
    <property type="entry name" value="Phage_F116_holin"/>
</dbReference>
<dbReference type="EMBL" id="CP003911">
    <property type="protein sequence ID" value="AGU48830.1"/>
    <property type="molecule type" value="Genomic_DNA"/>
</dbReference>
<dbReference type="AlphaFoldDB" id="T1X9I1"/>
<dbReference type="HOGENOM" id="CLU_175557_0_0_4"/>
<dbReference type="Pfam" id="PF16082">
    <property type="entry name" value="Phage_holin_2_4"/>
    <property type="match status" value="1"/>
</dbReference>